<accession>A0A5Q2QHD1</accession>
<dbReference type="Proteomes" id="UP000388235">
    <property type="component" value="Chromosome"/>
</dbReference>
<dbReference type="OrthoDB" id="9803106at2"/>
<gene>
    <name evidence="2" type="ORF">GH975_11960</name>
</gene>
<sequence length="147" mass="16268">MPTSWGSGLFLCLLDGLLERESRVGRAALGHPWPPRHFPHPVGQPLRGRQAFNATHVAAACANFAQVRTAILFGSRAKGNYRNGSDVDIALEIDGDGYDMCLALADYLNEETLMPYHFDMIDLAAVDNAELLDQVSRQGRELYRRPA</sequence>
<dbReference type="AlphaFoldDB" id="A0A5Q2QHD1"/>
<keyword evidence="3" id="KW-1185">Reference proteome</keyword>
<evidence type="ECO:0000313" key="2">
    <source>
        <dbReference type="EMBL" id="QGG81240.1"/>
    </source>
</evidence>
<dbReference type="Gene3D" id="3.30.460.10">
    <property type="entry name" value="Beta Polymerase, domain 2"/>
    <property type="match status" value="1"/>
</dbReference>
<dbReference type="CDD" id="cd05403">
    <property type="entry name" value="NT_KNTase_like"/>
    <property type="match status" value="1"/>
</dbReference>
<dbReference type="EMBL" id="CP045871">
    <property type="protein sequence ID" value="QGG81240.1"/>
    <property type="molecule type" value="Genomic_DNA"/>
</dbReference>
<evidence type="ECO:0000259" key="1">
    <source>
        <dbReference type="Pfam" id="PF18765"/>
    </source>
</evidence>
<dbReference type="Pfam" id="PF18765">
    <property type="entry name" value="Polbeta"/>
    <property type="match status" value="1"/>
</dbReference>
<dbReference type="InterPro" id="IPR041633">
    <property type="entry name" value="Polbeta"/>
</dbReference>
<reference evidence="2 3" key="1">
    <citation type="submission" date="2019-11" db="EMBL/GenBank/DDBJ databases">
        <authorList>
            <person name="Khan S.A."/>
            <person name="Jeon C.O."/>
            <person name="Chun B.H."/>
        </authorList>
    </citation>
    <scope>NUCLEOTIDE SEQUENCE [LARGE SCALE GENOMIC DNA]</scope>
    <source>
        <strain evidence="2 3">IMCC 1097</strain>
    </source>
</reference>
<dbReference type="SUPFAM" id="SSF81301">
    <property type="entry name" value="Nucleotidyltransferase"/>
    <property type="match status" value="1"/>
</dbReference>
<evidence type="ECO:0000313" key="3">
    <source>
        <dbReference type="Proteomes" id="UP000388235"/>
    </source>
</evidence>
<proteinExistence type="predicted"/>
<name>A0A5Q2QHD1_9GAMM</name>
<protein>
    <recommendedName>
        <fullName evidence="1">Polymerase beta nucleotidyltransferase domain-containing protein</fullName>
    </recommendedName>
</protein>
<feature type="domain" description="Polymerase beta nucleotidyltransferase" evidence="1">
    <location>
        <begin position="60"/>
        <end position="145"/>
    </location>
</feature>
<organism evidence="2 3">
    <name type="scientific">Litorivicinus lipolyticus</name>
    <dbReference type="NCBI Taxonomy" id="418701"/>
    <lineage>
        <taxon>Bacteria</taxon>
        <taxon>Pseudomonadati</taxon>
        <taxon>Pseudomonadota</taxon>
        <taxon>Gammaproteobacteria</taxon>
        <taxon>Oceanospirillales</taxon>
        <taxon>Litorivicinaceae</taxon>
        <taxon>Litorivicinus</taxon>
    </lineage>
</organism>
<dbReference type="KEGG" id="llp:GH975_11960"/>
<dbReference type="InterPro" id="IPR043519">
    <property type="entry name" value="NT_sf"/>
</dbReference>